<gene>
    <name evidence="1" type="ORF">DQG23_33310</name>
</gene>
<dbReference type="EMBL" id="QMFB01000030">
    <property type="protein sequence ID" value="RAV13288.1"/>
    <property type="molecule type" value="Genomic_DNA"/>
</dbReference>
<keyword evidence="2" id="KW-1185">Reference proteome</keyword>
<sequence length="281" mass="31573">MNNQKAIAIPEHLLQRKGAQKAADIPAEAVELLNRGRLETVNLTEWLAVDHRILLHHVINELGLLQEQDTAFAEAGLANESKIMKIIPAIAQGWLELAERKPDAERARIFGALAAHRSDSVRCWAAYIVGLDQRLSLSQKLKGIRPFAADSHFGVREIAWMAVREPITNELEESLAILYEWARDQDANVRRFAVEAIRPQGVWAKHISALKQNPGMALPILEHVKSDPVKYVQDSVGNWLNDAGKTAPDWVNQVCDAWLELSDTKETRRIVTKGKRSLLKK</sequence>
<dbReference type="Proteomes" id="UP000250369">
    <property type="component" value="Unassembled WGS sequence"/>
</dbReference>
<dbReference type="InterPro" id="IPR016024">
    <property type="entry name" value="ARM-type_fold"/>
</dbReference>
<name>A0A329M0M4_9BACL</name>
<comment type="caution">
    <text evidence="1">The sequence shown here is derived from an EMBL/GenBank/DDBJ whole genome shotgun (WGS) entry which is preliminary data.</text>
</comment>
<organism evidence="1 2">
    <name type="scientific">Paenibacillus contaminans</name>
    <dbReference type="NCBI Taxonomy" id="450362"/>
    <lineage>
        <taxon>Bacteria</taxon>
        <taxon>Bacillati</taxon>
        <taxon>Bacillota</taxon>
        <taxon>Bacilli</taxon>
        <taxon>Bacillales</taxon>
        <taxon>Paenibacillaceae</taxon>
        <taxon>Paenibacillus</taxon>
    </lineage>
</organism>
<dbReference type="OrthoDB" id="9797162at2"/>
<reference evidence="1 2" key="1">
    <citation type="journal article" date="2009" name="Int. J. Syst. Evol. Microbiol.">
        <title>Paenibacillus contaminans sp. nov., isolated from a contaminated laboratory plate.</title>
        <authorList>
            <person name="Chou J.H."/>
            <person name="Lee J.H."/>
            <person name="Lin M.C."/>
            <person name="Chang P.S."/>
            <person name="Arun A.B."/>
            <person name="Young C.C."/>
            <person name="Chen W.M."/>
        </authorList>
    </citation>
    <scope>NUCLEOTIDE SEQUENCE [LARGE SCALE GENOMIC DNA]</scope>
    <source>
        <strain evidence="1 2">CKOBP-6</strain>
    </source>
</reference>
<evidence type="ECO:0000313" key="1">
    <source>
        <dbReference type="EMBL" id="RAV13288.1"/>
    </source>
</evidence>
<dbReference type="SUPFAM" id="SSF48371">
    <property type="entry name" value="ARM repeat"/>
    <property type="match status" value="1"/>
</dbReference>
<dbReference type="Pfam" id="PF08713">
    <property type="entry name" value="DNA_alkylation"/>
    <property type="match status" value="1"/>
</dbReference>
<proteinExistence type="predicted"/>
<evidence type="ECO:0000313" key="2">
    <source>
        <dbReference type="Proteomes" id="UP000250369"/>
    </source>
</evidence>
<accession>A0A329M0M4</accession>
<dbReference type="RefSeq" id="WP_113035352.1">
    <property type="nucleotide sequence ID" value="NZ_QMFB01000030.1"/>
</dbReference>
<dbReference type="Gene3D" id="1.25.40.290">
    <property type="entry name" value="ARM repeat domains"/>
    <property type="match status" value="1"/>
</dbReference>
<dbReference type="AlphaFoldDB" id="A0A329M0M4"/>
<dbReference type="InterPro" id="IPR014825">
    <property type="entry name" value="DNA_alkylation"/>
</dbReference>
<protein>
    <submittedName>
        <fullName evidence="1">DNA alkylation repair protein</fullName>
    </submittedName>
</protein>